<evidence type="ECO:0000313" key="2">
    <source>
        <dbReference type="Proteomes" id="UP000316426"/>
    </source>
</evidence>
<accession>A0A518KBI2</accession>
<keyword evidence="2" id="KW-1185">Reference proteome</keyword>
<dbReference type="PANTHER" id="PTHR10151:SF120">
    <property type="entry name" value="BIS(5'-ADENOSYL)-TRIPHOSPHATASE"/>
    <property type="match status" value="1"/>
</dbReference>
<dbReference type="InterPro" id="IPR002591">
    <property type="entry name" value="Phosphodiest/P_Trfase"/>
</dbReference>
<dbReference type="SUPFAM" id="SSF53649">
    <property type="entry name" value="Alkaline phosphatase-like"/>
    <property type="match status" value="1"/>
</dbReference>
<dbReference type="PANTHER" id="PTHR10151">
    <property type="entry name" value="ECTONUCLEOTIDE PYROPHOSPHATASE/PHOSPHODIESTERASE"/>
    <property type="match status" value="1"/>
</dbReference>
<dbReference type="RefSeq" id="WP_145114199.1">
    <property type="nucleotide sequence ID" value="NZ_CP036349.1"/>
</dbReference>
<dbReference type="Proteomes" id="UP000316426">
    <property type="component" value="Chromosome"/>
</dbReference>
<organism evidence="1 2">
    <name type="scientific">Botrimarina mediterranea</name>
    <dbReference type="NCBI Taxonomy" id="2528022"/>
    <lineage>
        <taxon>Bacteria</taxon>
        <taxon>Pseudomonadati</taxon>
        <taxon>Planctomycetota</taxon>
        <taxon>Planctomycetia</taxon>
        <taxon>Pirellulales</taxon>
        <taxon>Lacipirellulaceae</taxon>
        <taxon>Botrimarina</taxon>
    </lineage>
</organism>
<protein>
    <submittedName>
        <fullName evidence="1">Type I phosphodiesterase / nucleotide pyrophosphatase</fullName>
    </submittedName>
</protein>
<proteinExistence type="predicted"/>
<reference evidence="1 2" key="1">
    <citation type="submission" date="2019-02" db="EMBL/GenBank/DDBJ databases">
        <title>Deep-cultivation of Planctomycetes and their phenomic and genomic characterization uncovers novel biology.</title>
        <authorList>
            <person name="Wiegand S."/>
            <person name="Jogler M."/>
            <person name="Boedeker C."/>
            <person name="Pinto D."/>
            <person name="Vollmers J."/>
            <person name="Rivas-Marin E."/>
            <person name="Kohn T."/>
            <person name="Peeters S.H."/>
            <person name="Heuer A."/>
            <person name="Rast P."/>
            <person name="Oberbeckmann S."/>
            <person name="Bunk B."/>
            <person name="Jeske O."/>
            <person name="Meyerdierks A."/>
            <person name="Storesund J.E."/>
            <person name="Kallscheuer N."/>
            <person name="Luecker S."/>
            <person name="Lage O.M."/>
            <person name="Pohl T."/>
            <person name="Merkel B.J."/>
            <person name="Hornburger P."/>
            <person name="Mueller R.-W."/>
            <person name="Bruemmer F."/>
            <person name="Labrenz M."/>
            <person name="Spormann A.M."/>
            <person name="Op den Camp H."/>
            <person name="Overmann J."/>
            <person name="Amann R."/>
            <person name="Jetten M.S.M."/>
            <person name="Mascher T."/>
            <person name="Medema M.H."/>
            <person name="Devos D.P."/>
            <person name="Kaster A.-K."/>
            <person name="Ovreas L."/>
            <person name="Rohde M."/>
            <person name="Galperin M.Y."/>
            <person name="Jogler C."/>
        </authorList>
    </citation>
    <scope>NUCLEOTIDE SEQUENCE [LARGE SCALE GENOMIC DNA]</scope>
    <source>
        <strain evidence="1 2">Spa11</strain>
    </source>
</reference>
<evidence type="ECO:0000313" key="1">
    <source>
        <dbReference type="EMBL" id="QDV75156.1"/>
    </source>
</evidence>
<gene>
    <name evidence="1" type="ORF">Spa11_33660</name>
</gene>
<dbReference type="InterPro" id="IPR017850">
    <property type="entry name" value="Alkaline_phosphatase_core_sf"/>
</dbReference>
<sequence>MADHVFLLSVPGLRERDLEHMPRLSSLTAAGDRAPLVASVPAVTLPVQANMTTGQPPAEHGVVANGFYWRDGRGAHDGVEMWTAWADVVQRPRIWDRLKDHDTSLTSAVWFPLLVKGCAADFVCTPAPKHNEDGSESMWCYTRPEPLYADLLPELGHFPLQHFWGPMANIQGSRWIVSSLLWLLEREQPNFVYVYLPHLDYAAQKFGPDSPQAIAALEELDGEIGRLVDGVQTALSGEPLWLVASEYAISEVSHASYPNRALRDAGLLEVRQDEDGRERLDFAASRAWVMVDHQVGHVFVRDRDAAVIAQATDALGKLEGIAAVWDAEEQARQGVGHERSGDLLLVSEPHSWQAYYWWRDDALSPRFARQVDIHQKPGYDPCEQFWDMAAMQQHGGGVPLDPLRVKGSHGAPPRSDAQRGVLLSSRKGTFIEQPTADVDVFDMVLRQFGA</sequence>
<dbReference type="Gene3D" id="3.40.720.10">
    <property type="entry name" value="Alkaline Phosphatase, subunit A"/>
    <property type="match status" value="1"/>
</dbReference>
<name>A0A518KBI2_9BACT</name>
<dbReference type="AlphaFoldDB" id="A0A518KBI2"/>
<dbReference type="Pfam" id="PF01663">
    <property type="entry name" value="Phosphodiest"/>
    <property type="match status" value="1"/>
</dbReference>
<dbReference type="KEGG" id="bmei:Spa11_33660"/>
<dbReference type="GO" id="GO:0016787">
    <property type="term" value="F:hydrolase activity"/>
    <property type="evidence" value="ECO:0007669"/>
    <property type="project" value="UniProtKB-ARBA"/>
</dbReference>
<dbReference type="EMBL" id="CP036349">
    <property type="protein sequence ID" value="QDV75156.1"/>
    <property type="molecule type" value="Genomic_DNA"/>
</dbReference>